<gene>
    <name evidence="1" type="ORF">H0A72_18950</name>
</gene>
<dbReference type="PANTHER" id="PTHR47328:SF1">
    <property type="entry name" value="RUTC FAMILY PROTEIN YOAB"/>
    <property type="match status" value="1"/>
</dbReference>
<keyword evidence="2" id="KW-1185">Reference proteome</keyword>
<dbReference type="SUPFAM" id="SSF55298">
    <property type="entry name" value="YjgF-like"/>
    <property type="match status" value="1"/>
</dbReference>
<dbReference type="Gene3D" id="3.30.1330.40">
    <property type="entry name" value="RutC-like"/>
    <property type="match status" value="1"/>
</dbReference>
<dbReference type="InterPro" id="IPR006175">
    <property type="entry name" value="YjgF/YER057c/UK114"/>
</dbReference>
<reference evidence="1 2" key="1">
    <citation type="submission" date="2020-07" db="EMBL/GenBank/DDBJ databases">
        <title>Taxonomic revisions and descriptions of new bacterial species based on genomic comparisons in the high-G+C-content subgroup of the family Alcaligenaceae.</title>
        <authorList>
            <person name="Szabo A."/>
            <person name="Felfoldi T."/>
        </authorList>
    </citation>
    <scope>NUCLEOTIDE SEQUENCE [LARGE SCALE GENOMIC DNA]</scope>
    <source>
        <strain evidence="1 2">LMG 24012</strain>
    </source>
</reference>
<proteinExistence type="predicted"/>
<evidence type="ECO:0000313" key="2">
    <source>
        <dbReference type="Proteomes" id="UP000559809"/>
    </source>
</evidence>
<protein>
    <submittedName>
        <fullName evidence="1">RidA family protein</fullName>
    </submittedName>
</protein>
<evidence type="ECO:0000313" key="1">
    <source>
        <dbReference type="EMBL" id="NYT51394.1"/>
    </source>
</evidence>
<dbReference type="PANTHER" id="PTHR47328">
    <property type="match status" value="1"/>
</dbReference>
<dbReference type="CDD" id="cd06150">
    <property type="entry name" value="YjgF_YER057c_UK114_like_2"/>
    <property type="match status" value="1"/>
</dbReference>
<sequence length="120" mass="12782">MTQATSAPIERLNPKQRYSPVVVANSTVYIAGQVSRDTRLDVAGQTADILAQLDSLLASAGIDKRRLVQATIWLSDMNSAAAMNSVWDGWVAPRNAPARACVESKLAPGYLVEIAATAVL</sequence>
<dbReference type="InterPro" id="IPR035959">
    <property type="entry name" value="RutC-like_sf"/>
</dbReference>
<dbReference type="EMBL" id="JACCEM010000011">
    <property type="protein sequence ID" value="NYT51394.1"/>
    <property type="molecule type" value="Genomic_DNA"/>
</dbReference>
<dbReference type="RefSeq" id="WP_180158066.1">
    <property type="nucleotide sequence ID" value="NZ_JACCEM010000011.1"/>
</dbReference>
<name>A0A853FZ59_9BURK</name>
<dbReference type="AlphaFoldDB" id="A0A853FZ59"/>
<dbReference type="InterPro" id="IPR035709">
    <property type="entry name" value="YoaB-like"/>
</dbReference>
<accession>A0A853FZ59</accession>
<organism evidence="1 2">
    <name type="scientific">Parapusillimonas granuli</name>
    <dbReference type="NCBI Taxonomy" id="380911"/>
    <lineage>
        <taxon>Bacteria</taxon>
        <taxon>Pseudomonadati</taxon>
        <taxon>Pseudomonadota</taxon>
        <taxon>Betaproteobacteria</taxon>
        <taxon>Burkholderiales</taxon>
        <taxon>Alcaligenaceae</taxon>
        <taxon>Parapusillimonas</taxon>
    </lineage>
</organism>
<dbReference type="Pfam" id="PF01042">
    <property type="entry name" value="Ribonuc_L-PSP"/>
    <property type="match status" value="1"/>
</dbReference>
<comment type="caution">
    <text evidence="1">The sequence shown here is derived from an EMBL/GenBank/DDBJ whole genome shotgun (WGS) entry which is preliminary data.</text>
</comment>
<dbReference type="Proteomes" id="UP000559809">
    <property type="component" value="Unassembled WGS sequence"/>
</dbReference>